<organism evidence="7 8">
    <name type="scientific">Trichostrongylus colubriformis</name>
    <name type="common">Black scour worm</name>
    <dbReference type="NCBI Taxonomy" id="6319"/>
    <lineage>
        <taxon>Eukaryota</taxon>
        <taxon>Metazoa</taxon>
        <taxon>Ecdysozoa</taxon>
        <taxon>Nematoda</taxon>
        <taxon>Chromadorea</taxon>
        <taxon>Rhabditida</taxon>
        <taxon>Rhabditina</taxon>
        <taxon>Rhabditomorpha</taxon>
        <taxon>Strongyloidea</taxon>
        <taxon>Trichostrongylidae</taxon>
        <taxon>Trichostrongylus</taxon>
    </lineage>
</organism>
<evidence type="ECO:0000313" key="7">
    <source>
        <dbReference type="EMBL" id="KAK5985407.1"/>
    </source>
</evidence>
<dbReference type="Proteomes" id="UP001331761">
    <property type="component" value="Unassembled WGS sequence"/>
</dbReference>
<feature type="transmembrane region" description="Helical" evidence="5">
    <location>
        <begin position="160"/>
        <end position="178"/>
    </location>
</feature>
<dbReference type="AlphaFoldDB" id="A0AAN8G1J1"/>
<evidence type="ECO:0000256" key="4">
    <source>
        <dbReference type="ARBA" id="ARBA00023136"/>
    </source>
</evidence>
<feature type="domain" description="Neurotransmitter-gated ion-channel ligand-binding" evidence="6">
    <location>
        <begin position="6"/>
        <end position="102"/>
    </location>
</feature>
<feature type="transmembrane region" description="Helical" evidence="5">
    <location>
        <begin position="190"/>
        <end position="211"/>
    </location>
</feature>
<name>A0AAN8G1J1_TRICO</name>
<gene>
    <name evidence="7" type="ORF">GCK32_009492</name>
</gene>
<comment type="caution">
    <text evidence="7">The sequence shown here is derived from an EMBL/GenBank/DDBJ whole genome shotgun (WGS) entry which is preliminary data.</text>
</comment>
<reference evidence="7 8" key="1">
    <citation type="submission" date="2019-10" db="EMBL/GenBank/DDBJ databases">
        <title>Assembly and Annotation for the nematode Trichostrongylus colubriformis.</title>
        <authorList>
            <person name="Martin J."/>
        </authorList>
    </citation>
    <scope>NUCLEOTIDE SEQUENCE [LARGE SCALE GENOMIC DNA]</scope>
    <source>
        <strain evidence="7">G859</strain>
        <tissue evidence="7">Whole worm</tissue>
    </source>
</reference>
<dbReference type="InterPro" id="IPR006201">
    <property type="entry name" value="Neur_channel"/>
</dbReference>
<evidence type="ECO:0000256" key="5">
    <source>
        <dbReference type="SAM" id="Phobius"/>
    </source>
</evidence>
<feature type="transmembrane region" description="Helical" evidence="5">
    <location>
        <begin position="125"/>
        <end position="148"/>
    </location>
</feature>
<dbReference type="Pfam" id="PF02931">
    <property type="entry name" value="Neur_chan_LBD"/>
    <property type="match status" value="1"/>
</dbReference>
<keyword evidence="8" id="KW-1185">Reference proteome</keyword>
<proteinExistence type="predicted"/>
<dbReference type="InterPro" id="IPR006202">
    <property type="entry name" value="Neur_chan_lig-bd"/>
</dbReference>
<dbReference type="GO" id="GO:0005230">
    <property type="term" value="F:extracellular ligand-gated monoatomic ion channel activity"/>
    <property type="evidence" value="ECO:0007669"/>
    <property type="project" value="InterPro"/>
</dbReference>
<feature type="transmembrane region" description="Helical" evidence="5">
    <location>
        <begin position="239"/>
        <end position="260"/>
    </location>
</feature>
<dbReference type="PANTHER" id="PTHR18945">
    <property type="entry name" value="NEUROTRANSMITTER GATED ION CHANNEL"/>
    <property type="match status" value="1"/>
</dbReference>
<accession>A0AAN8G1J1</accession>
<dbReference type="PROSITE" id="PS00236">
    <property type="entry name" value="NEUROTR_ION_CHANNEL"/>
    <property type="match status" value="1"/>
</dbReference>
<evidence type="ECO:0000259" key="6">
    <source>
        <dbReference type="Pfam" id="PF02931"/>
    </source>
</evidence>
<dbReference type="SUPFAM" id="SSF63712">
    <property type="entry name" value="Nicotinic receptor ligand binding domain-like"/>
    <property type="match status" value="1"/>
</dbReference>
<keyword evidence="2 5" id="KW-0812">Transmembrane</keyword>
<evidence type="ECO:0000256" key="2">
    <source>
        <dbReference type="ARBA" id="ARBA00022692"/>
    </source>
</evidence>
<dbReference type="Gene3D" id="1.20.58.390">
    <property type="entry name" value="Neurotransmitter-gated ion-channel transmembrane domain"/>
    <property type="match status" value="1"/>
</dbReference>
<dbReference type="GO" id="GO:0004888">
    <property type="term" value="F:transmembrane signaling receptor activity"/>
    <property type="evidence" value="ECO:0007669"/>
    <property type="project" value="InterPro"/>
</dbReference>
<protein>
    <submittedName>
        <fullName evidence="7">Neurotransmitter-gated ion-channel ligand-binding domain containing protein</fullName>
    </submittedName>
</protein>
<dbReference type="GO" id="GO:0016020">
    <property type="term" value="C:membrane"/>
    <property type="evidence" value="ECO:0007669"/>
    <property type="project" value="UniProtKB-SubCell"/>
</dbReference>
<comment type="subcellular location">
    <subcellularLocation>
        <location evidence="1">Membrane</location>
        <topology evidence="1">Multi-pass membrane protein</topology>
    </subcellularLocation>
</comment>
<evidence type="ECO:0000256" key="1">
    <source>
        <dbReference type="ARBA" id="ARBA00004141"/>
    </source>
</evidence>
<evidence type="ECO:0000256" key="3">
    <source>
        <dbReference type="ARBA" id="ARBA00022989"/>
    </source>
</evidence>
<dbReference type="InterPro" id="IPR036719">
    <property type="entry name" value="Neuro-gated_channel_TM_sf"/>
</dbReference>
<dbReference type="InterPro" id="IPR038050">
    <property type="entry name" value="Neuro_actylchol_rec"/>
</dbReference>
<dbReference type="EMBL" id="WIXE01001777">
    <property type="protein sequence ID" value="KAK5985407.1"/>
    <property type="molecule type" value="Genomic_DNA"/>
</dbReference>
<dbReference type="InterPro" id="IPR018000">
    <property type="entry name" value="Neurotransmitter_ion_chnl_CS"/>
</dbReference>
<dbReference type="Gene3D" id="2.70.170.10">
    <property type="entry name" value="Neurotransmitter-gated ion-channel ligand-binding domain"/>
    <property type="match status" value="1"/>
</dbReference>
<sequence length="261" mass="28828">MINFRQSSQDFREDYTKFVRLSHTGHMVFFVPTVTSTLCSIKVRDFPFDSQECSIKMISHSFATTVYGINMVIPETLYSASPLDSMGNGEWHMNAVAVGSKRIEFDDAAPVIVGSFDFSLERNPAFYVAIVITPSFVINIICILGLFLSGGNVMSKLGMALTNIMSLTFILGILASVLPKTDQLPKIGVYVVVNLALITGSLIIVLLLPYLPLPFGLSIREKEEKEKGEESDNPKTNRYVNIALLILLQLANLTNVLVLVL</sequence>
<keyword evidence="3 5" id="KW-1133">Transmembrane helix</keyword>
<keyword evidence="4 5" id="KW-0472">Membrane</keyword>
<dbReference type="SUPFAM" id="SSF90112">
    <property type="entry name" value="Neurotransmitter-gated ion-channel transmembrane pore"/>
    <property type="match status" value="1"/>
</dbReference>
<evidence type="ECO:0000313" key="8">
    <source>
        <dbReference type="Proteomes" id="UP001331761"/>
    </source>
</evidence>
<dbReference type="InterPro" id="IPR036734">
    <property type="entry name" value="Neur_chan_lig-bd_sf"/>
</dbReference>